<dbReference type="InterPro" id="IPR036236">
    <property type="entry name" value="Znf_C2H2_sf"/>
</dbReference>
<dbReference type="AlphaFoldDB" id="A0A8T0QUN4"/>
<keyword evidence="6" id="KW-0804">Transcription</keyword>
<evidence type="ECO:0000256" key="6">
    <source>
        <dbReference type="ARBA" id="ARBA00023163"/>
    </source>
</evidence>
<evidence type="ECO:0000313" key="11">
    <source>
        <dbReference type="Proteomes" id="UP000823388"/>
    </source>
</evidence>
<dbReference type="InterPro" id="IPR052035">
    <property type="entry name" value="ZnF_BED_domain_contain"/>
</dbReference>
<evidence type="ECO:0000313" key="10">
    <source>
        <dbReference type="EMBL" id="KAG2576730.1"/>
    </source>
</evidence>
<evidence type="ECO:0000256" key="1">
    <source>
        <dbReference type="ARBA" id="ARBA00022723"/>
    </source>
</evidence>
<organism evidence="10 11">
    <name type="scientific">Panicum virgatum</name>
    <name type="common">Blackwell switchgrass</name>
    <dbReference type="NCBI Taxonomy" id="38727"/>
    <lineage>
        <taxon>Eukaryota</taxon>
        <taxon>Viridiplantae</taxon>
        <taxon>Streptophyta</taxon>
        <taxon>Embryophyta</taxon>
        <taxon>Tracheophyta</taxon>
        <taxon>Spermatophyta</taxon>
        <taxon>Magnoliopsida</taxon>
        <taxon>Liliopsida</taxon>
        <taxon>Poales</taxon>
        <taxon>Poaceae</taxon>
        <taxon>PACMAD clade</taxon>
        <taxon>Panicoideae</taxon>
        <taxon>Panicodae</taxon>
        <taxon>Paniceae</taxon>
        <taxon>Panicinae</taxon>
        <taxon>Panicum</taxon>
        <taxon>Panicum sect. Hiantes</taxon>
    </lineage>
</organism>
<feature type="domain" description="BED-type" evidence="9">
    <location>
        <begin position="25"/>
        <end position="80"/>
    </location>
</feature>
<reference evidence="10" key="1">
    <citation type="submission" date="2020-05" db="EMBL/GenBank/DDBJ databases">
        <title>WGS assembly of Panicum virgatum.</title>
        <authorList>
            <person name="Lovell J.T."/>
            <person name="Jenkins J."/>
            <person name="Shu S."/>
            <person name="Juenger T.E."/>
            <person name="Schmutz J."/>
        </authorList>
    </citation>
    <scope>NUCLEOTIDE SEQUENCE</scope>
    <source>
        <strain evidence="10">AP13</strain>
    </source>
</reference>
<accession>A0A8T0QUN4</accession>
<dbReference type="SMART" id="SM00614">
    <property type="entry name" value="ZnF_BED"/>
    <property type="match status" value="1"/>
</dbReference>
<gene>
    <name evidence="10" type="ORF">PVAP13_6NG042410</name>
</gene>
<protein>
    <recommendedName>
        <fullName evidence="9">BED-type domain-containing protein</fullName>
    </recommendedName>
</protein>
<dbReference type="Pfam" id="PF14372">
    <property type="entry name" value="hAT-like_RNase-H"/>
    <property type="match status" value="1"/>
</dbReference>
<proteinExistence type="predicted"/>
<feature type="compositionally biased region" description="Polar residues" evidence="8">
    <location>
        <begin position="1"/>
        <end position="12"/>
    </location>
</feature>
<evidence type="ECO:0000256" key="2">
    <source>
        <dbReference type="ARBA" id="ARBA00022771"/>
    </source>
</evidence>
<dbReference type="PANTHER" id="PTHR46481:SF5">
    <property type="entry name" value="OS08G0393150 PROTEIN"/>
    <property type="match status" value="1"/>
</dbReference>
<evidence type="ECO:0000259" key="9">
    <source>
        <dbReference type="PROSITE" id="PS50808"/>
    </source>
</evidence>
<evidence type="ECO:0000256" key="4">
    <source>
        <dbReference type="ARBA" id="ARBA00023015"/>
    </source>
</evidence>
<dbReference type="GO" id="GO:0003677">
    <property type="term" value="F:DNA binding"/>
    <property type="evidence" value="ECO:0007669"/>
    <property type="project" value="UniProtKB-KW"/>
</dbReference>
<dbReference type="SUPFAM" id="SSF57667">
    <property type="entry name" value="beta-beta-alpha zinc fingers"/>
    <property type="match status" value="1"/>
</dbReference>
<evidence type="ECO:0000256" key="5">
    <source>
        <dbReference type="ARBA" id="ARBA00023125"/>
    </source>
</evidence>
<dbReference type="InterPro" id="IPR025525">
    <property type="entry name" value="hAT-like_transposase_RNase-H"/>
</dbReference>
<dbReference type="SUPFAM" id="SSF53098">
    <property type="entry name" value="Ribonuclease H-like"/>
    <property type="match status" value="1"/>
</dbReference>
<feature type="region of interest" description="Disordered" evidence="8">
    <location>
        <begin position="1"/>
        <end position="23"/>
    </location>
</feature>
<keyword evidence="1" id="KW-0479">Metal-binding</keyword>
<dbReference type="InterPro" id="IPR003656">
    <property type="entry name" value="Znf_BED"/>
</dbReference>
<dbReference type="PANTHER" id="PTHR46481">
    <property type="entry name" value="ZINC FINGER BED DOMAIN-CONTAINING PROTEIN 4"/>
    <property type="match status" value="1"/>
</dbReference>
<keyword evidence="5" id="KW-0238">DNA-binding</keyword>
<dbReference type="Proteomes" id="UP000823388">
    <property type="component" value="Chromosome 6N"/>
</dbReference>
<keyword evidence="2 7" id="KW-0863">Zinc-finger</keyword>
<comment type="caution">
    <text evidence="10">The sequence shown here is derived from an EMBL/GenBank/DDBJ whole genome shotgun (WGS) entry which is preliminary data.</text>
</comment>
<evidence type="ECO:0000256" key="7">
    <source>
        <dbReference type="PROSITE-ProRule" id="PRU00027"/>
    </source>
</evidence>
<keyword evidence="3" id="KW-0862">Zinc</keyword>
<dbReference type="EMBL" id="CM029048">
    <property type="protein sequence ID" value="KAG2576730.1"/>
    <property type="molecule type" value="Genomic_DNA"/>
</dbReference>
<dbReference type="OrthoDB" id="691693at2759"/>
<keyword evidence="11" id="KW-1185">Reference proteome</keyword>
<dbReference type="Pfam" id="PF02892">
    <property type="entry name" value="zf-BED"/>
    <property type="match status" value="1"/>
</dbReference>
<dbReference type="PROSITE" id="PS50808">
    <property type="entry name" value="ZF_BED"/>
    <property type="match status" value="1"/>
</dbReference>
<evidence type="ECO:0000256" key="3">
    <source>
        <dbReference type="ARBA" id="ARBA00022833"/>
    </source>
</evidence>
<sequence>MSASTSHTIDSSGTDDEHDSSQPRVRRSKVWQFFEQDLVMVDDVWKAVCKYCGLRLGAQSGTSSLRSHIATTCPAIGDADRNRFLDTIKKKSSDTFVFDPALSRERMVQFVIHAEIEFNKFEDPYFEPWMESLQPTMKCVGRQTVHNDCLKMYEKMKQDLHNEFSVLDSRVCFTSNMWTSLQNLGYMVITAHYVDADFKLKKKIISLKEVKYPHTGYALEEAIVSSLTEWGLRVKMLTLTLDNAGNNTKACELIVQYHKHELLCEGAHLHVRCSAHILNILVQDGMELIHAAIEKIRELLKSIESSPSRIQNFNSIATNKGLKAKRGIYLDIPNRWNSTIRMVREALDYKSVLSTYAEQYLEVAPNEEEWSKAKAICVFLKAFEEATNLVSADRKPTLHKFLPLVLSIRYALNDPAWQNNEVLVDLAAAMKVKFAKYWEPKPVPNESSLRRRKEYDFNVVIVIATILDPRRKFDYVEFFYEKVCSSFDQADKCMKSAQDWLKKYFNEYE</sequence>
<evidence type="ECO:0000256" key="8">
    <source>
        <dbReference type="SAM" id="MobiDB-lite"/>
    </source>
</evidence>
<keyword evidence="4" id="KW-0805">Transcription regulation</keyword>
<dbReference type="GO" id="GO:0008270">
    <property type="term" value="F:zinc ion binding"/>
    <property type="evidence" value="ECO:0007669"/>
    <property type="project" value="UniProtKB-KW"/>
</dbReference>
<dbReference type="InterPro" id="IPR012337">
    <property type="entry name" value="RNaseH-like_sf"/>
</dbReference>
<name>A0A8T0QUN4_PANVG</name>